<dbReference type="STRING" id="634430.SAMN04488241_101208"/>
<protein>
    <recommendedName>
        <fullName evidence="4">UrcA family protein</fullName>
    </recommendedName>
</protein>
<keyword evidence="1" id="KW-0732">Signal</keyword>
<dbReference type="EMBL" id="FOXP01000001">
    <property type="protein sequence ID" value="SFP37155.1"/>
    <property type="molecule type" value="Genomic_DNA"/>
</dbReference>
<proteinExistence type="predicted"/>
<evidence type="ECO:0000256" key="1">
    <source>
        <dbReference type="SAM" id="SignalP"/>
    </source>
</evidence>
<evidence type="ECO:0000313" key="2">
    <source>
        <dbReference type="EMBL" id="SFP37155.1"/>
    </source>
</evidence>
<gene>
    <name evidence="2" type="ORF">SAMN04488241_101208</name>
</gene>
<name>A0A1I5PT07_9SPHN</name>
<keyword evidence="3" id="KW-1185">Reference proteome</keyword>
<evidence type="ECO:0000313" key="3">
    <source>
        <dbReference type="Proteomes" id="UP000199586"/>
    </source>
</evidence>
<evidence type="ECO:0008006" key="4">
    <source>
        <dbReference type="Google" id="ProtNLM"/>
    </source>
</evidence>
<organism evidence="2 3">
    <name type="scientific">Sphingomonas rubra</name>
    <dbReference type="NCBI Taxonomy" id="634430"/>
    <lineage>
        <taxon>Bacteria</taxon>
        <taxon>Pseudomonadati</taxon>
        <taxon>Pseudomonadota</taxon>
        <taxon>Alphaproteobacteria</taxon>
        <taxon>Sphingomonadales</taxon>
        <taxon>Sphingomonadaceae</taxon>
        <taxon>Sphingomonas</taxon>
    </lineage>
</organism>
<feature type="signal peptide" evidence="1">
    <location>
        <begin position="1"/>
        <end position="17"/>
    </location>
</feature>
<sequence length="131" mass="13511">MFRIALAAAIVATPALAAAQSGTAPQRIRSVTVDQGQKCPESTAEEVVVCRRAEEPYRIPPALRDSGPIAAQNQSWVNRAAAIDDVSRRAAGLPNTCSPIGTGGATGCSLQALQAYARDRKAGVDGAAQVP</sequence>
<reference evidence="2 3" key="1">
    <citation type="submission" date="2016-10" db="EMBL/GenBank/DDBJ databases">
        <authorList>
            <person name="de Groot N.N."/>
        </authorList>
    </citation>
    <scope>NUCLEOTIDE SEQUENCE [LARGE SCALE GENOMIC DNA]</scope>
    <source>
        <strain evidence="2 3">CGMCC 1.9113</strain>
    </source>
</reference>
<dbReference type="Proteomes" id="UP000199586">
    <property type="component" value="Unassembled WGS sequence"/>
</dbReference>
<dbReference type="RefSeq" id="WP_093330153.1">
    <property type="nucleotide sequence ID" value="NZ_FOXP01000001.1"/>
</dbReference>
<dbReference type="OrthoDB" id="7570448at2"/>
<feature type="chain" id="PRO_5011716803" description="UrcA family protein" evidence="1">
    <location>
        <begin position="18"/>
        <end position="131"/>
    </location>
</feature>
<accession>A0A1I5PT07</accession>
<dbReference type="AlphaFoldDB" id="A0A1I5PT07"/>